<feature type="transmembrane region" description="Helical" evidence="1">
    <location>
        <begin position="6"/>
        <end position="26"/>
    </location>
</feature>
<name>A0ABR7LHF0_9ACTN</name>
<evidence type="ECO:0008006" key="4">
    <source>
        <dbReference type="Google" id="ProtNLM"/>
    </source>
</evidence>
<organism evidence="2 3">
    <name type="scientific">Actinomadura alba</name>
    <dbReference type="NCBI Taxonomy" id="406431"/>
    <lineage>
        <taxon>Bacteria</taxon>
        <taxon>Bacillati</taxon>
        <taxon>Actinomycetota</taxon>
        <taxon>Actinomycetes</taxon>
        <taxon>Streptosporangiales</taxon>
        <taxon>Thermomonosporaceae</taxon>
        <taxon>Actinomadura</taxon>
    </lineage>
</organism>
<reference evidence="2 3" key="1">
    <citation type="submission" date="2020-06" db="EMBL/GenBank/DDBJ databases">
        <title>Actinomadura xiongansis sp. nov., isolated from soil of Baiyangdian.</title>
        <authorList>
            <person name="Zhang X."/>
        </authorList>
    </citation>
    <scope>NUCLEOTIDE SEQUENCE [LARGE SCALE GENOMIC DNA]</scope>
    <source>
        <strain evidence="2 3">HBUM206468</strain>
    </source>
</reference>
<dbReference type="RefSeq" id="WP_187241173.1">
    <property type="nucleotide sequence ID" value="NZ_BAAAOK010000011.1"/>
</dbReference>
<keyword evidence="1" id="KW-0812">Transmembrane</keyword>
<keyword evidence="1" id="KW-1133">Transmembrane helix</keyword>
<gene>
    <name evidence="2" type="ORF">HKK74_01820</name>
</gene>
<proteinExistence type="predicted"/>
<keyword evidence="1" id="KW-0472">Membrane</keyword>
<accession>A0ABR7LHF0</accession>
<evidence type="ECO:0000313" key="2">
    <source>
        <dbReference type="EMBL" id="MBC6464241.1"/>
    </source>
</evidence>
<keyword evidence="3" id="KW-1185">Reference proteome</keyword>
<protein>
    <recommendedName>
        <fullName evidence="4">LPXTG cell wall anchor domain-containing protein</fullName>
    </recommendedName>
</protein>
<comment type="caution">
    <text evidence="2">The sequence shown here is derived from an EMBL/GenBank/DDBJ whole genome shotgun (WGS) entry which is preliminary data.</text>
</comment>
<dbReference type="EMBL" id="JABVEC010000001">
    <property type="protein sequence ID" value="MBC6464241.1"/>
    <property type="molecule type" value="Genomic_DNA"/>
</dbReference>
<evidence type="ECO:0000256" key="1">
    <source>
        <dbReference type="SAM" id="Phobius"/>
    </source>
</evidence>
<dbReference type="Proteomes" id="UP000805614">
    <property type="component" value="Unassembled WGS sequence"/>
</dbReference>
<sequence length="46" mass="5369">MTDNQLIGLLGAAFIAGVLLLMVWATTRRQRVPRYRGWHRSHGRHR</sequence>
<evidence type="ECO:0000313" key="3">
    <source>
        <dbReference type="Proteomes" id="UP000805614"/>
    </source>
</evidence>